<dbReference type="PANTHER" id="PTHR10763">
    <property type="entry name" value="CELL DIVISION CONTROL PROTEIN 6-RELATED"/>
    <property type="match status" value="1"/>
</dbReference>
<dbReference type="PANTHER" id="PTHR10763:SF22">
    <property type="entry name" value="ORC1-TYPE DNA REPLICATION PROTEIN"/>
    <property type="match status" value="1"/>
</dbReference>
<feature type="binding site" evidence="5">
    <location>
        <begin position="47"/>
        <end position="51"/>
    </location>
    <ligand>
        <name>ATP</name>
        <dbReference type="ChEBI" id="CHEBI:30616"/>
    </ligand>
</feature>
<dbReference type="SMART" id="SM00382">
    <property type="entry name" value="AAA"/>
    <property type="match status" value="1"/>
</dbReference>
<dbReference type="Gene3D" id="1.10.10.10">
    <property type="entry name" value="Winged helix-like DNA-binding domain superfamily/Winged helix DNA-binding domain"/>
    <property type="match status" value="1"/>
</dbReference>
<dbReference type="Gene3D" id="1.10.8.60">
    <property type="match status" value="1"/>
</dbReference>
<feature type="binding site" evidence="5">
    <location>
        <position position="208"/>
    </location>
    <ligand>
        <name>ATP</name>
        <dbReference type="ChEBI" id="CHEBI:30616"/>
    </ligand>
</feature>
<dbReference type="InterPro" id="IPR050311">
    <property type="entry name" value="ORC1/CDC6"/>
</dbReference>
<keyword evidence="4 5" id="KW-0067">ATP-binding</keyword>
<dbReference type="GO" id="GO:0005524">
    <property type="term" value="F:ATP binding"/>
    <property type="evidence" value="ECO:0007669"/>
    <property type="project" value="UniProtKB-UniRule"/>
</dbReference>
<sequence length="379" mass="42139">MLRISHLVEGDRIIGREEELNNLAQALKDAVHGQTPNHVLIYGKTGTGKSLCSKYITEDLRMSASENDVMVGAAYIDCLQHGTETQAIRAIARSLNDESETGISIPSTGLSTGEYYRRLWNVLDARYDVGIVILDEIDKIDNDNILLQLSRAVEAGKLEDSTLGIIGISNKIRYKDELNERVKSSLGEQDFVFPPYDANQLRAILKSRMDAFQDGVVEEAVIPRVAALAAKEHGDARKAIDILRYAGEIADEEGAETVTDEHVTKAHTREEKNRLAELISKQPPHSKLLLQALAFQIQRAETEEPAIPTSDIYSTYEVLCQQDGTDPLRIRRVRELLSELSFLSIIEQTRKGRGQGKGAHTIHELVDEPELVLEACKSV</sequence>
<protein>
    <recommendedName>
        <fullName evidence="5">ORC1-type DNA replication protein</fullName>
    </recommendedName>
</protein>
<dbReference type="InterPro" id="IPR027417">
    <property type="entry name" value="P-loop_NTPase"/>
</dbReference>
<dbReference type="FunFam" id="1.10.8.60:FF:000073">
    <property type="entry name" value="ORC1-type DNA replication protein"/>
    <property type="match status" value="1"/>
</dbReference>
<feature type="domain" description="AAA+ ATPase" evidence="6">
    <location>
        <begin position="35"/>
        <end position="197"/>
    </location>
</feature>
<dbReference type="Pfam" id="PF13401">
    <property type="entry name" value="AAA_22"/>
    <property type="match status" value="1"/>
</dbReference>
<dbReference type="SUPFAM" id="SSF52540">
    <property type="entry name" value="P-loop containing nucleoside triphosphate hydrolases"/>
    <property type="match status" value="1"/>
</dbReference>
<dbReference type="InterPro" id="IPR049945">
    <property type="entry name" value="AAA_22"/>
</dbReference>
<dbReference type="eggNOG" id="arCOG00467">
    <property type="taxonomic scope" value="Archaea"/>
</dbReference>
<comment type="caution">
    <text evidence="8">The sequence shown here is derived from an EMBL/GenBank/DDBJ whole genome shotgun (WGS) entry which is preliminary data.</text>
</comment>
<dbReference type="InterPro" id="IPR014277">
    <property type="entry name" value="Orc1/Cdc6_arc"/>
</dbReference>
<dbReference type="InterPro" id="IPR036388">
    <property type="entry name" value="WH-like_DNA-bd_sf"/>
</dbReference>
<dbReference type="Gene3D" id="3.40.50.300">
    <property type="entry name" value="P-loop containing nucleotide triphosphate hydrolases"/>
    <property type="match status" value="1"/>
</dbReference>
<dbReference type="InterPro" id="IPR055237">
    <property type="entry name" value="Cdc6_lid"/>
</dbReference>
<dbReference type="SUPFAM" id="SSF46785">
    <property type="entry name" value="Winged helix' DNA-binding domain"/>
    <property type="match status" value="1"/>
</dbReference>
<dbReference type="InterPro" id="IPR015163">
    <property type="entry name" value="Cdc6_C"/>
</dbReference>
<dbReference type="Pfam" id="PF22703">
    <property type="entry name" value="Cdc6_lid"/>
    <property type="match status" value="1"/>
</dbReference>
<dbReference type="InterPro" id="IPR036390">
    <property type="entry name" value="WH_DNA-bd_sf"/>
</dbReference>
<evidence type="ECO:0000256" key="4">
    <source>
        <dbReference type="ARBA" id="ARBA00022840"/>
    </source>
</evidence>
<evidence type="ECO:0000256" key="1">
    <source>
        <dbReference type="ARBA" id="ARBA00006184"/>
    </source>
</evidence>
<dbReference type="GO" id="GO:0006260">
    <property type="term" value="P:DNA replication"/>
    <property type="evidence" value="ECO:0007669"/>
    <property type="project" value="UniProtKB-UniRule"/>
</dbReference>
<evidence type="ECO:0000256" key="2">
    <source>
        <dbReference type="ARBA" id="ARBA00022705"/>
    </source>
</evidence>
<dbReference type="AlphaFoldDB" id="L9WGI6"/>
<organism evidence="8 9">
    <name type="scientific">Natronolimnohabitans innermongolicus JCM 12255</name>
    <dbReference type="NCBI Taxonomy" id="1227499"/>
    <lineage>
        <taxon>Archaea</taxon>
        <taxon>Methanobacteriati</taxon>
        <taxon>Methanobacteriota</taxon>
        <taxon>Stenosarchaea group</taxon>
        <taxon>Halobacteria</taxon>
        <taxon>Halobacteriales</taxon>
        <taxon>Natrialbaceae</taxon>
        <taxon>Natronolimnohabitans</taxon>
    </lineage>
</organism>
<dbReference type="PATRIC" id="fig|1227499.3.peg.4482"/>
<accession>L9WGI6</accession>
<evidence type="ECO:0000256" key="5">
    <source>
        <dbReference type="HAMAP-Rule" id="MF_01407"/>
    </source>
</evidence>
<evidence type="ECO:0000259" key="7">
    <source>
        <dbReference type="SMART" id="SM01074"/>
    </source>
</evidence>
<name>L9WGI6_9EURY</name>
<evidence type="ECO:0000313" key="9">
    <source>
        <dbReference type="Proteomes" id="UP000011602"/>
    </source>
</evidence>
<dbReference type="Proteomes" id="UP000011602">
    <property type="component" value="Unassembled WGS sequence"/>
</dbReference>
<dbReference type="NCBIfam" id="TIGR02928">
    <property type="entry name" value="orc1/cdc6 family replication initiation protein"/>
    <property type="match status" value="1"/>
</dbReference>
<gene>
    <name evidence="8" type="ORF">C493_21841</name>
</gene>
<evidence type="ECO:0000313" key="8">
    <source>
        <dbReference type="EMBL" id="ELY48605.1"/>
    </source>
</evidence>
<dbReference type="SMART" id="SM01074">
    <property type="entry name" value="Cdc6_C"/>
    <property type="match status" value="1"/>
</dbReference>
<dbReference type="InterPro" id="IPR003593">
    <property type="entry name" value="AAA+_ATPase"/>
</dbReference>
<dbReference type="STRING" id="1227499.C493_21841"/>
<keyword evidence="3 5" id="KW-0547">Nucleotide-binding</keyword>
<proteinExistence type="inferred from homology"/>
<dbReference type="HAMAP" id="MF_01407">
    <property type="entry name" value="ORC1_type_DNA_replic_protein"/>
    <property type="match status" value="1"/>
</dbReference>
<evidence type="ECO:0000259" key="6">
    <source>
        <dbReference type="SMART" id="SM00382"/>
    </source>
</evidence>
<dbReference type="CDD" id="cd08768">
    <property type="entry name" value="Cdc6_C"/>
    <property type="match status" value="1"/>
</dbReference>
<reference evidence="8 9" key="1">
    <citation type="journal article" date="2014" name="PLoS Genet.">
        <title>Phylogenetically driven sequencing of extremely halophilic archaea reveals strategies for static and dynamic osmo-response.</title>
        <authorList>
            <person name="Becker E.A."/>
            <person name="Seitzer P.M."/>
            <person name="Tritt A."/>
            <person name="Larsen D."/>
            <person name="Krusor M."/>
            <person name="Yao A.I."/>
            <person name="Wu D."/>
            <person name="Madern D."/>
            <person name="Eisen J.A."/>
            <person name="Darling A.E."/>
            <person name="Facciotti M.T."/>
        </authorList>
    </citation>
    <scope>NUCLEOTIDE SEQUENCE [LARGE SCALE GENOMIC DNA]</scope>
    <source>
        <strain evidence="8 9">JCM 12255</strain>
    </source>
</reference>
<keyword evidence="9" id="KW-1185">Reference proteome</keyword>
<evidence type="ECO:0000256" key="3">
    <source>
        <dbReference type="ARBA" id="ARBA00022741"/>
    </source>
</evidence>
<keyword evidence="2 5" id="KW-0235">DNA replication</keyword>
<dbReference type="Pfam" id="PF09079">
    <property type="entry name" value="WHD_Cdc6"/>
    <property type="match status" value="1"/>
</dbReference>
<feature type="domain" description="Cdc6 C-terminal" evidence="7">
    <location>
        <begin position="290"/>
        <end position="376"/>
    </location>
</feature>
<comment type="similarity">
    <text evidence="1 5">Belongs to the CDC6/cdc18 family.</text>
</comment>
<dbReference type="EMBL" id="AOHZ01000110">
    <property type="protein sequence ID" value="ELY48605.1"/>
    <property type="molecule type" value="Genomic_DNA"/>
</dbReference>
<dbReference type="CDD" id="cd00009">
    <property type="entry name" value="AAA"/>
    <property type="match status" value="1"/>
</dbReference>
<feature type="binding site" evidence="5">
    <location>
        <position position="196"/>
    </location>
    <ligand>
        <name>ATP</name>
        <dbReference type="ChEBI" id="CHEBI:30616"/>
    </ligand>
</feature>
<comment type="function">
    <text evidence="5">Involved in regulation of DNA replication.</text>
</comment>
<dbReference type="CDD" id="cd18139">
    <property type="entry name" value="HLD_clamp_RarA"/>
    <property type="match status" value="1"/>
</dbReference>